<evidence type="ECO:0000313" key="2">
    <source>
        <dbReference type="Proteomes" id="UP000593571"/>
    </source>
</evidence>
<dbReference type="Proteomes" id="UP000593571">
    <property type="component" value="Unassembled WGS sequence"/>
</dbReference>
<gene>
    <name evidence="1" type="ORF">HJG63_009011</name>
</gene>
<comment type="caution">
    <text evidence="1">The sequence shown here is derived from an EMBL/GenBank/DDBJ whole genome shotgun (WGS) entry which is preliminary data.</text>
</comment>
<dbReference type="EMBL" id="JACASE010000014">
    <property type="protein sequence ID" value="KAF6410467.1"/>
    <property type="molecule type" value="Genomic_DNA"/>
</dbReference>
<proteinExistence type="predicted"/>
<evidence type="ECO:0000313" key="1">
    <source>
        <dbReference type="EMBL" id="KAF6410467.1"/>
    </source>
</evidence>
<organism evidence="1 2">
    <name type="scientific">Rousettus aegyptiacus</name>
    <name type="common">Egyptian fruit bat</name>
    <name type="synonym">Pteropus aegyptiacus</name>
    <dbReference type="NCBI Taxonomy" id="9407"/>
    <lineage>
        <taxon>Eukaryota</taxon>
        <taxon>Metazoa</taxon>
        <taxon>Chordata</taxon>
        <taxon>Craniata</taxon>
        <taxon>Vertebrata</taxon>
        <taxon>Euteleostomi</taxon>
        <taxon>Mammalia</taxon>
        <taxon>Eutheria</taxon>
        <taxon>Laurasiatheria</taxon>
        <taxon>Chiroptera</taxon>
        <taxon>Yinpterochiroptera</taxon>
        <taxon>Pteropodoidea</taxon>
        <taxon>Pteropodidae</taxon>
        <taxon>Rousettinae</taxon>
        <taxon>Rousettus</taxon>
    </lineage>
</organism>
<dbReference type="AlphaFoldDB" id="A0A7J8CI04"/>
<protein>
    <submittedName>
        <fullName evidence="1">Uncharacterized protein</fullName>
    </submittedName>
</protein>
<sequence>MKRSLSLSGSGKTSRILERLRVYENNCLTAPRSSIFDCEENNGKNIIKKQMCPSQVLWQKKKNMGLAILISFFQLMRMKVCVFPGWVMWSPVHGYTVLRALQTHCPPLHTHILGEGGARGTWTWSSWQEGLMSSIKVPTISQKGAFI</sequence>
<name>A0A7J8CI04_ROUAE</name>
<keyword evidence="2" id="KW-1185">Reference proteome</keyword>
<reference evidence="1 2" key="1">
    <citation type="journal article" date="2020" name="Nature">
        <title>Six reference-quality genomes reveal evolution of bat adaptations.</title>
        <authorList>
            <person name="Jebb D."/>
            <person name="Huang Z."/>
            <person name="Pippel M."/>
            <person name="Hughes G.M."/>
            <person name="Lavrichenko K."/>
            <person name="Devanna P."/>
            <person name="Winkler S."/>
            <person name="Jermiin L.S."/>
            <person name="Skirmuntt E.C."/>
            <person name="Katzourakis A."/>
            <person name="Burkitt-Gray L."/>
            <person name="Ray D.A."/>
            <person name="Sullivan K.A.M."/>
            <person name="Roscito J.G."/>
            <person name="Kirilenko B.M."/>
            <person name="Davalos L.M."/>
            <person name="Corthals A.P."/>
            <person name="Power M.L."/>
            <person name="Jones G."/>
            <person name="Ransome R.D."/>
            <person name="Dechmann D.K.N."/>
            <person name="Locatelli A.G."/>
            <person name="Puechmaille S.J."/>
            <person name="Fedrigo O."/>
            <person name="Jarvis E.D."/>
            <person name="Hiller M."/>
            <person name="Vernes S.C."/>
            <person name="Myers E.W."/>
            <person name="Teeling E.C."/>
        </authorList>
    </citation>
    <scope>NUCLEOTIDE SEQUENCE [LARGE SCALE GENOMIC DNA]</scope>
    <source>
        <strain evidence="1">MRouAeg1</strain>
        <tissue evidence="1">Muscle</tissue>
    </source>
</reference>
<accession>A0A7J8CI04</accession>